<dbReference type="Proteomes" id="UP000799429">
    <property type="component" value="Unassembled WGS sequence"/>
</dbReference>
<dbReference type="EMBL" id="MU006123">
    <property type="protein sequence ID" value="KAF2834249.1"/>
    <property type="molecule type" value="Genomic_DNA"/>
</dbReference>
<organism evidence="1 2">
    <name type="scientific">Patellaria atrata CBS 101060</name>
    <dbReference type="NCBI Taxonomy" id="1346257"/>
    <lineage>
        <taxon>Eukaryota</taxon>
        <taxon>Fungi</taxon>
        <taxon>Dikarya</taxon>
        <taxon>Ascomycota</taxon>
        <taxon>Pezizomycotina</taxon>
        <taxon>Dothideomycetes</taxon>
        <taxon>Dothideomycetes incertae sedis</taxon>
        <taxon>Patellariales</taxon>
        <taxon>Patellariaceae</taxon>
        <taxon>Patellaria</taxon>
    </lineage>
</organism>
<keyword evidence="2" id="KW-1185">Reference proteome</keyword>
<protein>
    <submittedName>
        <fullName evidence="1">Uncharacterized protein</fullName>
    </submittedName>
</protein>
<proteinExistence type="predicted"/>
<evidence type="ECO:0000313" key="2">
    <source>
        <dbReference type="Proteomes" id="UP000799429"/>
    </source>
</evidence>
<name>A0A9P4S173_9PEZI</name>
<sequence>MPLMRITKRLERAYRVTSSSSLEVQLTGRQHSNAVLQNQPLRLNSWPYPL</sequence>
<dbReference type="AlphaFoldDB" id="A0A9P4S173"/>
<comment type="caution">
    <text evidence="1">The sequence shown here is derived from an EMBL/GenBank/DDBJ whole genome shotgun (WGS) entry which is preliminary data.</text>
</comment>
<gene>
    <name evidence="1" type="ORF">M501DRAFT_603607</name>
</gene>
<reference evidence="1" key="1">
    <citation type="journal article" date="2020" name="Stud. Mycol.">
        <title>101 Dothideomycetes genomes: a test case for predicting lifestyles and emergence of pathogens.</title>
        <authorList>
            <person name="Haridas S."/>
            <person name="Albert R."/>
            <person name="Binder M."/>
            <person name="Bloem J."/>
            <person name="Labutti K."/>
            <person name="Salamov A."/>
            <person name="Andreopoulos B."/>
            <person name="Baker S."/>
            <person name="Barry K."/>
            <person name="Bills G."/>
            <person name="Bluhm B."/>
            <person name="Cannon C."/>
            <person name="Castanera R."/>
            <person name="Culley D."/>
            <person name="Daum C."/>
            <person name="Ezra D."/>
            <person name="Gonzalez J."/>
            <person name="Henrissat B."/>
            <person name="Kuo A."/>
            <person name="Liang C."/>
            <person name="Lipzen A."/>
            <person name="Lutzoni F."/>
            <person name="Magnuson J."/>
            <person name="Mondo S."/>
            <person name="Nolan M."/>
            <person name="Ohm R."/>
            <person name="Pangilinan J."/>
            <person name="Park H.-J."/>
            <person name="Ramirez L."/>
            <person name="Alfaro M."/>
            <person name="Sun H."/>
            <person name="Tritt A."/>
            <person name="Yoshinaga Y."/>
            <person name="Zwiers L.-H."/>
            <person name="Turgeon B."/>
            <person name="Goodwin S."/>
            <person name="Spatafora J."/>
            <person name="Crous P."/>
            <person name="Grigoriev I."/>
        </authorList>
    </citation>
    <scope>NUCLEOTIDE SEQUENCE</scope>
    <source>
        <strain evidence="1">CBS 101060</strain>
    </source>
</reference>
<accession>A0A9P4S173</accession>
<evidence type="ECO:0000313" key="1">
    <source>
        <dbReference type="EMBL" id="KAF2834249.1"/>
    </source>
</evidence>